<keyword evidence="1" id="KW-0732">Signal</keyword>
<feature type="chain" id="PRO_5047531276" description="Lipoprotein" evidence="1">
    <location>
        <begin position="25"/>
        <end position="76"/>
    </location>
</feature>
<protein>
    <recommendedName>
        <fullName evidence="4">Lipoprotein</fullName>
    </recommendedName>
</protein>
<gene>
    <name evidence="2" type="ORF">QFW80_03295</name>
</gene>
<accession>A0ABT6JFZ7</accession>
<reference evidence="2 3" key="1">
    <citation type="submission" date="2023-04" db="EMBL/GenBank/DDBJ databases">
        <title>Luteimonas sp. M1R5S18.</title>
        <authorList>
            <person name="Sun J.-Q."/>
        </authorList>
    </citation>
    <scope>NUCLEOTIDE SEQUENCE [LARGE SCALE GENOMIC DNA]</scope>
    <source>
        <strain evidence="2 3">M1R5S18</strain>
    </source>
</reference>
<feature type="signal peptide" evidence="1">
    <location>
        <begin position="1"/>
        <end position="24"/>
    </location>
</feature>
<evidence type="ECO:0008006" key="4">
    <source>
        <dbReference type="Google" id="ProtNLM"/>
    </source>
</evidence>
<evidence type="ECO:0000313" key="3">
    <source>
        <dbReference type="Proteomes" id="UP001156831"/>
    </source>
</evidence>
<dbReference type="PROSITE" id="PS51257">
    <property type="entry name" value="PROKAR_LIPOPROTEIN"/>
    <property type="match status" value="1"/>
</dbReference>
<dbReference type="EMBL" id="JARXRN010000016">
    <property type="protein sequence ID" value="MDH5829544.1"/>
    <property type="molecule type" value="Genomic_DNA"/>
</dbReference>
<proteinExistence type="predicted"/>
<sequence length="76" mass="8055">MNRVLRLTPAIALVFLLSSCASTAPVVATHAASALAPGTPVTDDAYMAAVHAKAQRRGVEVHWVNPPVTRVPQQQQ</sequence>
<name>A0ABT6JFZ7_9GAMM</name>
<organism evidence="2 3">
    <name type="scientific">Luteimonas rhizosphaericola</name>
    <dbReference type="NCBI Taxonomy" id="3042024"/>
    <lineage>
        <taxon>Bacteria</taxon>
        <taxon>Pseudomonadati</taxon>
        <taxon>Pseudomonadota</taxon>
        <taxon>Gammaproteobacteria</taxon>
        <taxon>Lysobacterales</taxon>
        <taxon>Lysobacteraceae</taxon>
        <taxon>Luteimonas</taxon>
    </lineage>
</organism>
<evidence type="ECO:0000313" key="2">
    <source>
        <dbReference type="EMBL" id="MDH5829544.1"/>
    </source>
</evidence>
<comment type="caution">
    <text evidence="2">The sequence shown here is derived from an EMBL/GenBank/DDBJ whole genome shotgun (WGS) entry which is preliminary data.</text>
</comment>
<dbReference type="Proteomes" id="UP001156831">
    <property type="component" value="Unassembled WGS sequence"/>
</dbReference>
<evidence type="ECO:0000256" key="1">
    <source>
        <dbReference type="SAM" id="SignalP"/>
    </source>
</evidence>
<keyword evidence="3" id="KW-1185">Reference proteome</keyword>
<dbReference type="RefSeq" id="WP_280599729.1">
    <property type="nucleotide sequence ID" value="NZ_JARXRN010000016.1"/>
</dbReference>